<accession>A0ABR2W337</accession>
<dbReference type="Pfam" id="PF00501">
    <property type="entry name" value="AMP-binding"/>
    <property type="match status" value="3"/>
</dbReference>
<protein>
    <recommendedName>
        <fullName evidence="5">Carrier domain-containing protein</fullName>
    </recommendedName>
</protein>
<dbReference type="CDD" id="cd19545">
    <property type="entry name" value="FUM14_C_NRPS-like"/>
    <property type="match status" value="1"/>
</dbReference>
<dbReference type="NCBIfam" id="NF003417">
    <property type="entry name" value="PRK04813.1"/>
    <property type="match status" value="3"/>
</dbReference>
<dbReference type="InterPro" id="IPR010060">
    <property type="entry name" value="NRPS_synth"/>
</dbReference>
<proteinExistence type="predicted"/>
<dbReference type="Pfam" id="PF13193">
    <property type="entry name" value="AMP-binding_C"/>
    <property type="match status" value="1"/>
</dbReference>
<evidence type="ECO:0000259" key="5">
    <source>
        <dbReference type="PROSITE" id="PS50075"/>
    </source>
</evidence>
<keyword evidence="2" id="KW-0597">Phosphoprotein</keyword>
<dbReference type="CDD" id="cd05918">
    <property type="entry name" value="A_NRPS_SidN3_like"/>
    <property type="match status" value="3"/>
</dbReference>
<dbReference type="InterPro" id="IPR023213">
    <property type="entry name" value="CAT-like_dom_sf"/>
</dbReference>
<keyword evidence="4" id="KW-0677">Repeat</keyword>
<keyword evidence="3" id="KW-0436">Ligase</keyword>
<reference evidence="6 7" key="1">
    <citation type="submission" date="2023-04" db="EMBL/GenBank/DDBJ databases">
        <title>Genome of Basidiobolus ranarum AG-B5.</title>
        <authorList>
            <person name="Stajich J.E."/>
            <person name="Carter-House D."/>
            <person name="Gryganskyi A."/>
        </authorList>
    </citation>
    <scope>NUCLEOTIDE SEQUENCE [LARGE SCALE GENOMIC DNA]</scope>
    <source>
        <strain evidence="6 7">AG-B5</strain>
    </source>
</reference>
<dbReference type="SMART" id="SM00823">
    <property type="entry name" value="PKS_PP"/>
    <property type="match status" value="2"/>
</dbReference>
<dbReference type="Pfam" id="PF00550">
    <property type="entry name" value="PP-binding"/>
    <property type="match status" value="3"/>
</dbReference>
<name>A0ABR2W337_9FUNG</name>
<dbReference type="Gene3D" id="3.30.300.30">
    <property type="match status" value="3"/>
</dbReference>
<dbReference type="PANTHER" id="PTHR45527">
    <property type="entry name" value="NONRIBOSOMAL PEPTIDE SYNTHETASE"/>
    <property type="match status" value="1"/>
</dbReference>
<dbReference type="Gene3D" id="3.40.50.980">
    <property type="match status" value="2"/>
</dbReference>
<dbReference type="EMBL" id="JASJQH010007091">
    <property type="protein sequence ID" value="KAK9718486.1"/>
    <property type="molecule type" value="Genomic_DNA"/>
</dbReference>
<dbReference type="InterPro" id="IPR025110">
    <property type="entry name" value="AMP-bd_C"/>
</dbReference>
<feature type="domain" description="Carrier" evidence="5">
    <location>
        <begin position="753"/>
        <end position="829"/>
    </location>
</feature>
<organism evidence="6 7">
    <name type="scientific">Basidiobolus ranarum</name>
    <dbReference type="NCBI Taxonomy" id="34480"/>
    <lineage>
        <taxon>Eukaryota</taxon>
        <taxon>Fungi</taxon>
        <taxon>Fungi incertae sedis</taxon>
        <taxon>Zoopagomycota</taxon>
        <taxon>Entomophthoromycotina</taxon>
        <taxon>Basidiobolomycetes</taxon>
        <taxon>Basidiobolales</taxon>
        <taxon>Basidiobolaceae</taxon>
        <taxon>Basidiobolus</taxon>
    </lineage>
</organism>
<dbReference type="PROSITE" id="PS00455">
    <property type="entry name" value="AMP_BINDING"/>
    <property type="match status" value="3"/>
</dbReference>
<sequence>MSALNISLCQFPRLHSNEVSNSSETFQIAHSDVVDELPGLEKALIHAAWIVLLNLYTRNSDITYAYDDDHEPLLTFSTVFNEDTEDIPVIHWIGQLNKDLQVNTPETSRLFTEDTTNAFNTYVSFRRQEKTIEFPPNSELAISLLGWLEDGNLTVKLTFSKNHFQLEQGQLFAEQFVYITNTLLQNLNTSIKSLNWTPANEKSLFLNEWQAGKSDYCKELDDTCIHHLIEHQVEKTPKNIALQFEDKELVTYAELNKRANKFAHFLIATGVGPEDIVAICLEKSINMIITIMAVLKAGASYVPLDPEFPKERVSFIVEDTNAKIIITTTDLEIVFNQCSAVQLLSLDREDVEFSQQPDTNPEIANLKSSNLCYLIFTSGSTGTPKGVMLEHRGVVNYVVAHQKILNLSQNDRFLQFSNYTFDASILDIFVTLTTGSRICLASKNNLLTNLSEMASMMKVTAAQLTTTVAGLLNPNEVPTLKLLQQGGEMLTKPVRDTWVEGVTLHNGYGPTETTVYTIIRTSLSKFTPCTNIGWPIGRNKVFILNDRLETIPLGAIGELCFGGPQLARGYLNKPDLTEKVFVSSPFTKGERLYKSGDLARFNPDGSITILGRKDNQIKLNGLRIELDEVEHALHQYPELLRASVRLLNVKKNNKNRALVAFLTMKNMTKEDGPVVTIDNLEYPEVTARISKLQDHMRTKLPPYMVPTIWVPLTRFPITTSGKVDLRALEAIYNISPPDHLRSFTQDPKDIKRKPSSPLEEILLSVWADVLNIDISLIGTDDSFYHLGGDSISAIQISSQCRQKGVNVSVQSILLHPTIHQLNNYAEFATEKHIYTTEDEEEGHGLVPLTPIQHQFFGINQTDVNHFHLSWLVKVREPISVSVLQKAIDDLVSHHSMLRVRFKHINGHWEQRILPENENNINVLEYQVSNVKQLRANIYQIQRRLSIEKGPVSSFVLYKLPDGEQLMFMTIHHYLIDLVSWRIIWEDLENILSGQPLSYKSLSFKAWSKLLGMHARSLSLEDYPSQAPIKPLDIDVTKLPLNTMETVNTLSFTLETEHTNLLFGASNDVYRTEAVDFMLSTLAASYCTTFNSQSLTIATEGHGREPWNDSIDVSRTVGWFTSIYPVTIERQPGDTLIDVLKRTKDVRKGIPQHGFTYGLLRYLNEEASKVLRNDQTQVGFNYLGRFQHLEKTGALLQDVDDKYKFDLNLIGPKWRRMNAIETEVTIQHNNLTCSISYSNVLHKEADVNQWLQSWRQSLVELVHVCANKEKGELTVSDLPLLALHEDELNRLINQILPQYSPNLGYNAEDIYPCSPIQEGLIIGNMRSPELYHVQDVYKLVGDLDVDRLISSWKTIIHDLPILRTVFINNPFSPRTSGAYLQIVLKGLELKFQQFAVEKDEINSAVKNYLEGDLIKGFPLGESNIRLCVFHVRNGENRMVISRHHSINDGWSDKIIMNDLSAVYNDTRRPSVIPYKEYIAHRMTENNGLGNDTGADYWVRYLSGTEPCSFPRLGGLSVTKSECLQLTSNAKIVTKDLRNFAKSVGVTLATLVQAAWGLVLQPYYAQEDFIYGVITNGRNMAMKNIDKVIGPCINTLPLRIQYDKEMRVVDLLRRIHLHLLTSIPFQNCGLQKINQWCKSNGNPIKFDSILNFQSLEDDTQGDDQCQLRFELESISEPTEYKLTLNSWTQNGSITFRLDFNSHSVTRTLARHILGRLEVILEAIIKSNNDTQIQVIPKMTESERNLINDFNKSNSEAVVQAPTYTNEVFVHALFEDQVRINPDRVAAQYESSEFTTYNELNKRANRLAHHLIENGIGPDMIVPLCMNKSVSMLVAMLAVMKAGGAYTPLDPKNPVERNLFVINETKSKIVITMDCYKQFFPDQKIISLESEVAFGHHSAENPEVEKLTPSNLCYVLFTSGSTGTPKGVMLEHAAVCSSIWAQKAIWNLNANDSVLQFASYTFDASVVEIFVTLAFGARVSMAPKERLLTDIEDVINSMQITTALLTTTIASYIHPAKVKSLKTLLVGGEMMTVAVRNSWASILDLSNMYGPTEAAVAFLVNHKINEKSSCSNVGKPMESNVIYILDLDLNPVPLGVVGELCVSGPQLARGYLNRPDLTEIAFIPNPFTSGERLYRTGDLARYNVDGSVELLRRKDNQVKLHGLRIELDEIEHAMYEYSKIGRACVLPIVTDSTTDHKSLVAFLTFNGLVDKSSPVALLNAIDTPEAVTHTGEVRELLKKTLPPYMVPTVWVPLSAIPTNSSGKIDRKFVTTIYESISRDDLLSFSASNNTDYVGAVTRVEQDWIQLWAKVLHISEKLIGIHDSFFNLGGDSIVAVRLVGAARQFGYELSVQQLYENLTIAELAANTVLLKSEDKETKPIDKYELLNLKSDELEHLLDVDIKQNGILLSNVEDVYPCSPLQEGLMALGLQDNVSYLNQQLYRCESDIDMDHFKHAWKSVIEANPILRSTIIFSDSGYSHLSGLQVVLGSESIDWNVLDIERSAFSENYLAEILDMDVKKGIHVGHPLTRFTVIRIENSMAYFIWTIHHSLYDGWSMSLMIEDLINAYHLKALSARPSYNNFIKYISDRKKEESLAYWRKVLADAEVTYIAKQSSSAYKDKSSSQLIENINVNFTSITTKHNVTIATIVNLAWSLVMKLHTGSSDVIFGVVNSGRNLPVNGIQEIRGPCFNTLPVRVNLDSELTLLDIMLRIHGSQTEQQRYQSIGLQDLLRSCVDIKTPSLFDSLLVIQNLPTESIASSVASIGLKELSTSMPANYPVVVELIAVSGKRTLALTYDSNVLSEGEAQWIFSHMKTALSEIVKNVNMRVNDLSVISTEESVLLSSWSSNATMQDCNSLIHELFEKQAHLNPDHIALQFETSEFFTYAELNARVNQLAHHLIELGVVPDSTVPLCVDKSVDMIVAMLAILKSGGAYVPLDPNNPVERNRFIISEVKATVVVTFDRYKCYFRGTRIFLLDNEAELLSHQSIKNPVVENLSPSNLCYILFTSGSTGTPKGVMMEHSAVVNFLQASNSIWNLTADDSVLQFANYTFDASVNEIFFPLASGARIAMAPKEILLSNMEETIDKMNVTSLVLTPTIASCIDPAKIPSVKRLILGGEMITTTVRNSWLPYVEIANAYGPTEAAVAILTYLSIDEKTSCSNVGKPMDGNTIRILGLDMLPVPIGVVGELCVSGPQLARGYLNRPDLTKKAFIMNPLATDERLYCTGDLARFNSDGSVELIGRKDNQIKLHGLRIELDEIEHALYGHSKVKRACVLPLVTDQSTNRKSIVAFLAFGDITDDKLPLEILTGSLASIAESHIEELKSQVREHLPPYMVPNIWIPLSAIPTNTSGKIDRNKLSTFFNTLSLEAVVGLSGSSKEKDTTALTSMEITIQRIWSEILNIPASSFSIDDSFYQLGGDSISAIRVSSSSRQNGLSLSVKQIMQNPTIRTQASG</sequence>
<gene>
    <name evidence="6" type="ORF">K7432_005451</name>
</gene>
<dbReference type="InterPro" id="IPR045851">
    <property type="entry name" value="AMP-bd_C_sf"/>
</dbReference>
<dbReference type="InterPro" id="IPR010071">
    <property type="entry name" value="AA_adenyl_dom"/>
</dbReference>
<dbReference type="Gene3D" id="2.30.38.10">
    <property type="entry name" value="Luciferase, Domain 3"/>
    <property type="match status" value="1"/>
</dbReference>
<dbReference type="NCBIfam" id="TIGR01720">
    <property type="entry name" value="NRPS-para261"/>
    <property type="match status" value="1"/>
</dbReference>
<evidence type="ECO:0000256" key="1">
    <source>
        <dbReference type="ARBA" id="ARBA00022450"/>
    </source>
</evidence>
<dbReference type="SUPFAM" id="SSF52777">
    <property type="entry name" value="CoA-dependent acyltransferases"/>
    <property type="match status" value="6"/>
</dbReference>
<dbReference type="InterPro" id="IPR042099">
    <property type="entry name" value="ANL_N_sf"/>
</dbReference>
<keyword evidence="7" id="KW-1185">Reference proteome</keyword>
<comment type="caution">
    <text evidence="6">The sequence shown here is derived from an EMBL/GenBank/DDBJ whole genome shotgun (WGS) entry which is preliminary data.</text>
</comment>
<dbReference type="InterPro" id="IPR000873">
    <property type="entry name" value="AMP-dep_synth/lig_dom"/>
</dbReference>
<feature type="domain" description="Carrier" evidence="5">
    <location>
        <begin position="3378"/>
        <end position="3449"/>
    </location>
</feature>
<dbReference type="SUPFAM" id="SSF56801">
    <property type="entry name" value="Acetyl-CoA synthetase-like"/>
    <property type="match status" value="3"/>
</dbReference>
<dbReference type="Gene3D" id="3.40.50.12780">
    <property type="entry name" value="N-terminal domain of ligase-like"/>
    <property type="match status" value="2"/>
</dbReference>
<dbReference type="PANTHER" id="PTHR45527:SF1">
    <property type="entry name" value="FATTY ACID SYNTHASE"/>
    <property type="match status" value="1"/>
</dbReference>
<dbReference type="NCBIfam" id="TIGR01733">
    <property type="entry name" value="AA-adenyl-dom"/>
    <property type="match status" value="3"/>
</dbReference>
<evidence type="ECO:0000256" key="4">
    <source>
        <dbReference type="ARBA" id="ARBA00022737"/>
    </source>
</evidence>
<dbReference type="Gene3D" id="3.30.559.10">
    <property type="entry name" value="Chloramphenicol acetyltransferase-like domain"/>
    <property type="match status" value="3"/>
</dbReference>
<dbReference type="Gene3D" id="1.10.1200.10">
    <property type="entry name" value="ACP-like"/>
    <property type="match status" value="3"/>
</dbReference>
<dbReference type="CDD" id="cd19542">
    <property type="entry name" value="CT_NRPS-like"/>
    <property type="match status" value="1"/>
</dbReference>
<evidence type="ECO:0000313" key="7">
    <source>
        <dbReference type="Proteomes" id="UP001479436"/>
    </source>
</evidence>
<dbReference type="InterPro" id="IPR020806">
    <property type="entry name" value="PKS_PP-bd"/>
</dbReference>
<dbReference type="InterPro" id="IPR009081">
    <property type="entry name" value="PP-bd_ACP"/>
</dbReference>
<dbReference type="Pfam" id="PF00668">
    <property type="entry name" value="Condensation"/>
    <property type="match status" value="3"/>
</dbReference>
<dbReference type="InterPro" id="IPR036736">
    <property type="entry name" value="ACP-like_sf"/>
</dbReference>
<keyword evidence="1" id="KW-0596">Phosphopantetheine</keyword>
<dbReference type="Gene3D" id="3.30.559.30">
    <property type="entry name" value="Nonribosomal peptide synthetase, condensation domain"/>
    <property type="match status" value="4"/>
</dbReference>
<evidence type="ECO:0000256" key="3">
    <source>
        <dbReference type="ARBA" id="ARBA00022598"/>
    </source>
</evidence>
<dbReference type="InterPro" id="IPR001242">
    <property type="entry name" value="Condensation_dom"/>
</dbReference>
<feature type="domain" description="Carrier" evidence="5">
    <location>
        <begin position="2291"/>
        <end position="2367"/>
    </location>
</feature>
<dbReference type="PROSITE" id="PS50075">
    <property type="entry name" value="CARRIER"/>
    <property type="match status" value="3"/>
</dbReference>
<dbReference type="InterPro" id="IPR020845">
    <property type="entry name" value="AMP-binding_CS"/>
</dbReference>
<evidence type="ECO:0000256" key="2">
    <source>
        <dbReference type="ARBA" id="ARBA00022553"/>
    </source>
</evidence>
<dbReference type="SUPFAM" id="SSF47336">
    <property type="entry name" value="ACP-like"/>
    <property type="match status" value="3"/>
</dbReference>
<evidence type="ECO:0000313" key="6">
    <source>
        <dbReference type="EMBL" id="KAK9718486.1"/>
    </source>
</evidence>
<dbReference type="CDD" id="cd19534">
    <property type="entry name" value="E_NRPS"/>
    <property type="match status" value="1"/>
</dbReference>
<dbReference type="Proteomes" id="UP001479436">
    <property type="component" value="Unassembled WGS sequence"/>
</dbReference>